<evidence type="ECO:0000313" key="11">
    <source>
        <dbReference type="Proteomes" id="UP001300496"/>
    </source>
</evidence>
<evidence type="ECO:0000256" key="3">
    <source>
        <dbReference type="ARBA" id="ARBA00022722"/>
    </source>
</evidence>
<evidence type="ECO:0000256" key="4">
    <source>
        <dbReference type="ARBA" id="ARBA00022723"/>
    </source>
</evidence>
<dbReference type="PANTHER" id="PTHR33653:SF1">
    <property type="entry name" value="RIBONUCLEASE VAPC2"/>
    <property type="match status" value="1"/>
</dbReference>
<feature type="binding site" evidence="8">
    <location>
        <position position="99"/>
    </location>
    <ligand>
        <name>Mg(2+)</name>
        <dbReference type="ChEBI" id="CHEBI:18420"/>
    </ligand>
</feature>
<proteinExistence type="inferred from homology"/>
<feature type="domain" description="PIN" evidence="9">
    <location>
        <begin position="1"/>
        <end position="124"/>
    </location>
</feature>
<dbReference type="CDD" id="cd09871">
    <property type="entry name" value="PIN_MtVapC28-VapC30-like"/>
    <property type="match status" value="1"/>
</dbReference>
<reference evidence="10 11" key="1">
    <citation type="journal article" date="2024" name="Int. J. Syst. Evol. Microbiol.">
        <title>Microbacterium memoriense sp. nov., a member of the Actinomycetota from marine beach sediment of the north coast of Portugal.</title>
        <authorList>
            <person name="Santos J.D.N.D."/>
            <person name="Klimek D."/>
            <person name="Calusinska M."/>
            <person name="Lobo-da-Cunha A."/>
            <person name="Catita J."/>
            <person name="Goncalves H."/>
            <person name="Gonzalez I."/>
            <person name="Lage O.M."/>
        </authorList>
    </citation>
    <scope>NUCLEOTIDE SEQUENCE [LARGE SCALE GENOMIC DNA]</scope>
    <source>
        <strain evidence="10 11">PMIC_1C1B</strain>
    </source>
</reference>
<keyword evidence="4 8" id="KW-0479">Metal-binding</keyword>
<accession>A0ABT2PF43</accession>
<dbReference type="InterPro" id="IPR029060">
    <property type="entry name" value="PIN-like_dom_sf"/>
</dbReference>
<dbReference type="Gene3D" id="3.40.50.1010">
    <property type="entry name" value="5'-nuclease"/>
    <property type="match status" value="1"/>
</dbReference>
<protein>
    <recommendedName>
        <fullName evidence="8">Ribonuclease VapC</fullName>
        <shortName evidence="8">RNase VapC</shortName>
        <ecNumber evidence="8">3.1.-.-</ecNumber>
    </recommendedName>
    <alternativeName>
        <fullName evidence="8">Toxin VapC</fullName>
    </alternativeName>
</protein>
<dbReference type="SUPFAM" id="SSF88723">
    <property type="entry name" value="PIN domain-like"/>
    <property type="match status" value="1"/>
</dbReference>
<dbReference type="Pfam" id="PF01850">
    <property type="entry name" value="PIN"/>
    <property type="match status" value="1"/>
</dbReference>
<comment type="cofactor">
    <cofactor evidence="1 8">
        <name>Mg(2+)</name>
        <dbReference type="ChEBI" id="CHEBI:18420"/>
    </cofactor>
</comment>
<organism evidence="10 11">
    <name type="scientific">Microbacterium memoriense</name>
    <dbReference type="NCBI Taxonomy" id="2978350"/>
    <lineage>
        <taxon>Bacteria</taxon>
        <taxon>Bacillati</taxon>
        <taxon>Actinomycetota</taxon>
        <taxon>Actinomycetes</taxon>
        <taxon>Micrococcales</taxon>
        <taxon>Microbacteriaceae</taxon>
        <taxon>Microbacterium</taxon>
    </lineage>
</organism>
<dbReference type="EMBL" id="JAODOR010000010">
    <property type="protein sequence ID" value="MCT9002488.1"/>
    <property type="molecule type" value="Genomic_DNA"/>
</dbReference>
<evidence type="ECO:0000259" key="9">
    <source>
        <dbReference type="Pfam" id="PF01850"/>
    </source>
</evidence>
<dbReference type="Proteomes" id="UP001300496">
    <property type="component" value="Unassembled WGS sequence"/>
</dbReference>
<evidence type="ECO:0000313" key="10">
    <source>
        <dbReference type="EMBL" id="MCT9002488.1"/>
    </source>
</evidence>
<name>A0ABT2PF43_9MICO</name>
<keyword evidence="3 8" id="KW-0540">Nuclease</keyword>
<feature type="binding site" evidence="8">
    <location>
        <position position="4"/>
    </location>
    <ligand>
        <name>Mg(2+)</name>
        <dbReference type="ChEBI" id="CHEBI:18420"/>
    </ligand>
</feature>
<gene>
    <name evidence="8" type="primary">vapC</name>
    <name evidence="10" type="ORF">N4R40_08945</name>
</gene>
<keyword evidence="2 8" id="KW-1277">Toxin-antitoxin system</keyword>
<dbReference type="RefSeq" id="WP_261607018.1">
    <property type="nucleotide sequence ID" value="NZ_JAODOR010000010.1"/>
</dbReference>
<evidence type="ECO:0000256" key="1">
    <source>
        <dbReference type="ARBA" id="ARBA00001946"/>
    </source>
</evidence>
<evidence type="ECO:0000256" key="8">
    <source>
        <dbReference type="HAMAP-Rule" id="MF_00265"/>
    </source>
</evidence>
<keyword evidence="5 8" id="KW-0378">Hydrolase</keyword>
<dbReference type="PANTHER" id="PTHR33653">
    <property type="entry name" value="RIBONUCLEASE VAPC2"/>
    <property type="match status" value="1"/>
</dbReference>
<dbReference type="EC" id="3.1.-.-" evidence="8"/>
<dbReference type="HAMAP" id="MF_00265">
    <property type="entry name" value="VapC_Nob1"/>
    <property type="match status" value="1"/>
</dbReference>
<sequence length="136" mass="14551">MIVDTSAVMAVIEEEQGHEEVAGLLAAGGGRISAATLVELTAVVQRYGRPEVHRMVDRLLAAWQVEIAPFDAAQARIAQQAYRDFGRGSGHRAALNLGDCFSYALATAQNEELLFVGEDFAATDIPAALGPERRLA</sequence>
<keyword evidence="11" id="KW-1185">Reference proteome</keyword>
<comment type="caution">
    <text evidence="10">The sequence shown here is derived from an EMBL/GenBank/DDBJ whole genome shotgun (WGS) entry which is preliminary data.</text>
</comment>
<comment type="function">
    <text evidence="8">Toxic component of a toxin-antitoxin (TA) system. An RNase.</text>
</comment>
<keyword evidence="8" id="KW-0800">Toxin</keyword>
<evidence type="ECO:0000256" key="5">
    <source>
        <dbReference type="ARBA" id="ARBA00022801"/>
    </source>
</evidence>
<dbReference type="InterPro" id="IPR050556">
    <property type="entry name" value="Type_II_TA_system_RNase"/>
</dbReference>
<comment type="similarity">
    <text evidence="7 8">Belongs to the PINc/VapC protein family.</text>
</comment>
<evidence type="ECO:0000256" key="6">
    <source>
        <dbReference type="ARBA" id="ARBA00022842"/>
    </source>
</evidence>
<dbReference type="InterPro" id="IPR022907">
    <property type="entry name" value="VapC_family"/>
</dbReference>
<dbReference type="InterPro" id="IPR002716">
    <property type="entry name" value="PIN_dom"/>
</dbReference>
<evidence type="ECO:0000256" key="2">
    <source>
        <dbReference type="ARBA" id="ARBA00022649"/>
    </source>
</evidence>
<keyword evidence="6 8" id="KW-0460">Magnesium</keyword>
<evidence type="ECO:0000256" key="7">
    <source>
        <dbReference type="ARBA" id="ARBA00038093"/>
    </source>
</evidence>